<dbReference type="Proteomes" id="UP001306508">
    <property type="component" value="Unassembled WGS sequence"/>
</dbReference>
<gene>
    <name evidence="2" type="ORF">RI543_003992</name>
</gene>
<feature type="domain" description="T-SNARE coiled-coil homology" evidence="1">
    <location>
        <begin position="56"/>
        <end position="118"/>
    </location>
</feature>
<dbReference type="EMBL" id="JAWIZZ010000053">
    <property type="protein sequence ID" value="KAK5778331.1"/>
    <property type="molecule type" value="Genomic_DNA"/>
</dbReference>
<proteinExistence type="predicted"/>
<keyword evidence="3" id="KW-1185">Reference proteome</keyword>
<dbReference type="AlphaFoldDB" id="A0AAN8A718"/>
<dbReference type="SMART" id="SM00397">
    <property type="entry name" value="t_SNARE"/>
    <property type="match status" value="1"/>
</dbReference>
<accession>A0AAN8A718</accession>
<dbReference type="SUPFAM" id="SSF58038">
    <property type="entry name" value="SNARE fusion complex"/>
    <property type="match status" value="1"/>
</dbReference>
<reference evidence="3" key="1">
    <citation type="submission" date="2023-07" db="EMBL/GenBank/DDBJ databases">
        <title>A draft genome of Kazachstania heterogenica Y-27499.</title>
        <authorList>
            <person name="Donic C."/>
            <person name="Kralova J.S."/>
            <person name="Fidel L."/>
            <person name="Ben-Dor S."/>
            <person name="Jung S."/>
        </authorList>
    </citation>
    <scope>NUCLEOTIDE SEQUENCE [LARGE SCALE GENOMIC DNA]</scope>
    <source>
        <strain evidence="3">Y27499</strain>
    </source>
</reference>
<sequence>MSARYTSDTLSQRDRSRTQLFGSFEEYTGDENNPVSAYGNNARNKSRFDYSQANLAQLESQSTEQMTIMGQKLKALKQLSLKMGDEIRGGSDTVNNLNDTFQNTTIKLKSTFNNMMEMASKSGVSIKTWVFLLNINNIA</sequence>
<name>A0AAN8A718_9SACH</name>
<evidence type="ECO:0000313" key="2">
    <source>
        <dbReference type="EMBL" id="KAK5778331.1"/>
    </source>
</evidence>
<dbReference type="InterPro" id="IPR000727">
    <property type="entry name" value="T_SNARE_dom"/>
</dbReference>
<evidence type="ECO:0000313" key="3">
    <source>
        <dbReference type="Proteomes" id="UP001306508"/>
    </source>
</evidence>
<organism evidence="2 3">
    <name type="scientific">Arxiozyma heterogenica</name>
    <dbReference type="NCBI Taxonomy" id="278026"/>
    <lineage>
        <taxon>Eukaryota</taxon>
        <taxon>Fungi</taxon>
        <taxon>Dikarya</taxon>
        <taxon>Ascomycota</taxon>
        <taxon>Saccharomycotina</taxon>
        <taxon>Saccharomycetes</taxon>
        <taxon>Saccharomycetales</taxon>
        <taxon>Saccharomycetaceae</taxon>
        <taxon>Arxiozyma</taxon>
    </lineage>
</organism>
<dbReference type="PROSITE" id="PS50192">
    <property type="entry name" value="T_SNARE"/>
    <property type="match status" value="1"/>
</dbReference>
<protein>
    <recommendedName>
        <fullName evidence="1">t-SNARE coiled-coil homology domain-containing protein</fullName>
    </recommendedName>
</protein>
<evidence type="ECO:0000259" key="1">
    <source>
        <dbReference type="PROSITE" id="PS50192"/>
    </source>
</evidence>
<comment type="caution">
    <text evidence="2">The sequence shown here is derived from an EMBL/GenBank/DDBJ whole genome shotgun (WGS) entry which is preliminary data.</text>
</comment>